<proteinExistence type="predicted"/>
<gene>
    <name evidence="1" type="ORF">HW452_12950</name>
</gene>
<accession>A0ACC5VWI5</accession>
<comment type="caution">
    <text evidence="1">The sequence shown here is derived from an EMBL/GenBank/DDBJ whole genome shotgun (WGS) entry which is preliminary data.</text>
</comment>
<name>A0ACC5VWI5_9GAMM</name>
<evidence type="ECO:0000313" key="2">
    <source>
        <dbReference type="Proteomes" id="UP001319846"/>
    </source>
</evidence>
<keyword evidence="2" id="KW-1185">Reference proteome</keyword>
<evidence type="ECO:0000313" key="1">
    <source>
        <dbReference type="EMBL" id="MBZ5488432.1"/>
    </source>
</evidence>
<sequence>MDDTLSNTFSLTAFQQDLASSDQRQLLRWADCELHAAFIRHAEGHEEPALIQVDESSRYIASTQADTLHNLLAGAQLEEGSEAVIRSLPLHELARNAHLFRVGLHILDGEEGLYLEGPTTLVLGTAAVVESPEGDEVIYQAEIFFFEPLDEARTLPHGTVQYWYDARPTHTQSDGQTASIYVFDDRLDWLDPLFPDLPDGARPLSTLSPDARAFFERMRLPLLKRQEKTPATPAEPDRRYHNDLIKDQVLYSFNQLRAMVDRDIVPAASGISLKVVETLRSEEETDDATMSWEIRVGFTTPLGVEAHFDPNWVSASLCQANAELPDTTGTHGASEALRERIVDHLTWMFFQQGRNFFLMRFNECLEGLLPDVIINSDKPYQPDYTDHRFPCLARFQCGEHPVPVLLLGQQDGNYVCQPLKDVDIEEKHVPTLIPRRSSLIDMTRNTMMLSSIGERWVLPTSLIDFPEYWYEGIRLSNQNLTSKFVSSMRVNTLLNEYEKGGTANSSAAKWLIAGCVAALIGVIAMMNL</sequence>
<reference evidence="1" key="1">
    <citation type="submission" date="2020-06" db="EMBL/GenBank/DDBJ databases">
        <title>Whole Genome Sequence of Halomonas aquamarina MB598.</title>
        <authorList>
            <person name="Pervaiz M."/>
            <person name="Fariq A."/>
            <person name="Yasmin A."/>
            <person name="Welch M."/>
        </authorList>
    </citation>
    <scope>NUCLEOTIDE SEQUENCE</scope>
    <source>
        <strain evidence="1">MB598</strain>
    </source>
</reference>
<protein>
    <submittedName>
        <fullName evidence="1">Uncharacterized protein</fullName>
    </submittedName>
</protein>
<dbReference type="Proteomes" id="UP001319846">
    <property type="component" value="Unassembled WGS sequence"/>
</dbReference>
<organism evidence="1 2">
    <name type="scientific">Vreelandella aquamarina</name>
    <dbReference type="NCBI Taxonomy" id="77097"/>
    <lineage>
        <taxon>Bacteria</taxon>
        <taxon>Pseudomonadati</taxon>
        <taxon>Pseudomonadota</taxon>
        <taxon>Gammaproteobacteria</taxon>
        <taxon>Oceanospirillales</taxon>
        <taxon>Halomonadaceae</taxon>
        <taxon>Vreelandella</taxon>
    </lineage>
</organism>
<dbReference type="EMBL" id="JABYQT010000008">
    <property type="protein sequence ID" value="MBZ5488432.1"/>
    <property type="molecule type" value="Genomic_DNA"/>
</dbReference>